<dbReference type="Gene3D" id="3.30.9.10">
    <property type="entry name" value="D-Amino Acid Oxidase, subunit A, domain 2"/>
    <property type="match status" value="1"/>
</dbReference>
<proteinExistence type="predicted"/>
<feature type="domain" description="FAD dependent oxidoreductase" evidence="1">
    <location>
        <begin position="38"/>
        <end position="362"/>
    </location>
</feature>
<accession>C5LGJ6</accession>
<dbReference type="Pfam" id="PF01266">
    <property type="entry name" value="DAO"/>
    <property type="match status" value="1"/>
</dbReference>
<dbReference type="PANTHER" id="PTHR13847">
    <property type="entry name" value="SARCOSINE DEHYDROGENASE-RELATED"/>
    <property type="match status" value="1"/>
</dbReference>
<name>C5LGJ6_PERM5</name>
<dbReference type="SUPFAM" id="SSF51905">
    <property type="entry name" value="FAD/NAD(P)-binding domain"/>
    <property type="match status" value="1"/>
</dbReference>
<dbReference type="InterPro" id="IPR006076">
    <property type="entry name" value="FAD-dep_OxRdtase"/>
</dbReference>
<evidence type="ECO:0000313" key="3">
    <source>
        <dbReference type="Proteomes" id="UP000007800"/>
    </source>
</evidence>
<dbReference type="InterPro" id="IPR036188">
    <property type="entry name" value="FAD/NAD-bd_sf"/>
</dbReference>
<evidence type="ECO:0000259" key="1">
    <source>
        <dbReference type="Pfam" id="PF01266"/>
    </source>
</evidence>
<keyword evidence="3" id="KW-1185">Reference proteome</keyword>
<dbReference type="RefSeq" id="XP_002772366.1">
    <property type="nucleotide sequence ID" value="XM_002772320.1"/>
</dbReference>
<gene>
    <name evidence="2" type="ORF">Pmar_PMAR019600</name>
</gene>
<dbReference type="AlphaFoldDB" id="C5LGJ6"/>
<organism evidence="3">
    <name type="scientific">Perkinsus marinus (strain ATCC 50983 / TXsc)</name>
    <dbReference type="NCBI Taxonomy" id="423536"/>
    <lineage>
        <taxon>Eukaryota</taxon>
        <taxon>Sar</taxon>
        <taxon>Alveolata</taxon>
        <taxon>Perkinsozoa</taxon>
        <taxon>Perkinsea</taxon>
        <taxon>Perkinsida</taxon>
        <taxon>Perkinsidae</taxon>
        <taxon>Perkinsus</taxon>
    </lineage>
</organism>
<protein>
    <recommendedName>
        <fullName evidence="1">FAD dependent oxidoreductase domain-containing protein</fullName>
    </recommendedName>
</protein>
<dbReference type="InParanoid" id="C5LGJ6"/>
<dbReference type="EMBL" id="GG681830">
    <property type="protein sequence ID" value="EER04182.1"/>
    <property type="molecule type" value="Genomic_DNA"/>
</dbReference>
<sequence>MIDSVRNLPGGLSYWQTITKKLVNPPLVEDVSVSFYTYLVIGAGLTGIATALHLGSAGHNVLVVEAGPRTAWRASGRNGGHVWPSSHAHADEGGHDKLRFEMQGAEMISDVCTRKIRGSCELACSYEESVEQLQLASVPKLDGVQILTGDAGWHLANLKANQDGYGGILQPTTATVNPVELANILCSRALDTNKVHFMFNSVVKSISKDSPTIVLEDGRQLTAKNSVIVCTNAFTGLLLPELAGKFIPKLSQIVAVPCEDEDPRLLECTLAAANDTLYISRPVPERILIGGENTSNLDNYLREHTIGDMPNDLGEEWYEYLCITPDGRPLVGPVPGRRDVLICAGYNGNGLPLFYECARAVALYASGRSDEVAVWIRDYASPDRIF</sequence>
<dbReference type="PANTHER" id="PTHR13847:SF260">
    <property type="entry name" value="FAD DEPENDENT OXIDOREDUCTASE DOMAIN-CONTAINING PROTEIN"/>
    <property type="match status" value="1"/>
</dbReference>
<dbReference type="Gene3D" id="3.50.50.60">
    <property type="entry name" value="FAD/NAD(P)-binding domain"/>
    <property type="match status" value="1"/>
</dbReference>
<dbReference type="OrthoDB" id="429143at2759"/>
<reference evidence="2 3" key="1">
    <citation type="submission" date="2008-07" db="EMBL/GenBank/DDBJ databases">
        <authorList>
            <person name="El-Sayed N."/>
            <person name="Caler E."/>
            <person name="Inman J."/>
            <person name="Amedeo P."/>
            <person name="Hass B."/>
            <person name="Wortman J."/>
        </authorList>
    </citation>
    <scope>NUCLEOTIDE SEQUENCE [LARGE SCALE GENOMIC DNA]</scope>
    <source>
        <strain evidence="3">ATCC 50983 / TXsc</strain>
    </source>
</reference>
<dbReference type="GO" id="GO:0005737">
    <property type="term" value="C:cytoplasm"/>
    <property type="evidence" value="ECO:0007669"/>
    <property type="project" value="TreeGrafter"/>
</dbReference>
<dbReference type="GeneID" id="9045584"/>
<evidence type="ECO:0000313" key="2">
    <source>
        <dbReference type="EMBL" id="EER04182.1"/>
    </source>
</evidence>
<dbReference type="OMA" id="NIWPLKL"/>
<dbReference type="Proteomes" id="UP000007800">
    <property type="component" value="Unassembled WGS sequence"/>
</dbReference>